<dbReference type="InterPro" id="IPR036942">
    <property type="entry name" value="Beta-barrel_TonB_sf"/>
</dbReference>
<evidence type="ECO:0000256" key="4">
    <source>
        <dbReference type="ARBA" id="ARBA00022692"/>
    </source>
</evidence>
<evidence type="ECO:0000256" key="3">
    <source>
        <dbReference type="ARBA" id="ARBA00022452"/>
    </source>
</evidence>
<dbReference type="InterPro" id="IPR012910">
    <property type="entry name" value="Plug_dom"/>
</dbReference>
<keyword evidence="4 8" id="KW-0812">Transmembrane</keyword>
<dbReference type="AlphaFoldDB" id="T2KPN8"/>
<proteinExistence type="inferred from homology"/>
<evidence type="ECO:0000256" key="8">
    <source>
        <dbReference type="PROSITE-ProRule" id="PRU01360"/>
    </source>
</evidence>
<comment type="subcellular location">
    <subcellularLocation>
        <location evidence="1 8">Cell outer membrane</location>
        <topology evidence="1 8">Multi-pass membrane protein</topology>
    </subcellularLocation>
</comment>
<dbReference type="InterPro" id="IPR000531">
    <property type="entry name" value="Beta-barrel_TonB"/>
</dbReference>
<dbReference type="eggNOG" id="COG1629">
    <property type="taxonomic scope" value="Bacteria"/>
</dbReference>
<evidence type="ECO:0000313" key="12">
    <source>
        <dbReference type="EMBL" id="CDF80792.1"/>
    </source>
</evidence>
<dbReference type="Gene3D" id="2.170.130.10">
    <property type="entry name" value="TonB-dependent receptor, plug domain"/>
    <property type="match status" value="1"/>
</dbReference>
<evidence type="ECO:0000259" key="10">
    <source>
        <dbReference type="Pfam" id="PF00593"/>
    </source>
</evidence>
<name>T2KPN8_FORAG</name>
<comment type="similarity">
    <text evidence="8 9">Belongs to the TonB-dependent receptor family.</text>
</comment>
<dbReference type="Gene3D" id="2.40.170.20">
    <property type="entry name" value="TonB-dependent receptor, beta-barrel domain"/>
    <property type="match status" value="1"/>
</dbReference>
<accession>T2KPN8</accession>
<dbReference type="InterPro" id="IPR008969">
    <property type="entry name" value="CarboxyPept-like_regulatory"/>
</dbReference>
<keyword evidence="7 8" id="KW-0998">Cell outer membrane</keyword>
<feature type="domain" description="TonB-dependent receptor-like beta-barrel" evidence="10">
    <location>
        <begin position="474"/>
        <end position="1079"/>
    </location>
</feature>
<dbReference type="STRING" id="1347342.BN863_30800"/>
<evidence type="ECO:0000256" key="9">
    <source>
        <dbReference type="RuleBase" id="RU003357"/>
    </source>
</evidence>
<dbReference type="NCBIfam" id="TIGR04056">
    <property type="entry name" value="OMP_RagA_SusC"/>
    <property type="match status" value="1"/>
</dbReference>
<dbReference type="PROSITE" id="PS52016">
    <property type="entry name" value="TONB_DEPENDENT_REC_3"/>
    <property type="match status" value="1"/>
</dbReference>
<dbReference type="Pfam" id="PF13715">
    <property type="entry name" value="CarbopepD_reg_2"/>
    <property type="match status" value="1"/>
</dbReference>
<dbReference type="PATRIC" id="fig|1347342.6.peg.3099"/>
<dbReference type="InterPro" id="IPR037066">
    <property type="entry name" value="Plug_dom_sf"/>
</dbReference>
<evidence type="ECO:0000256" key="7">
    <source>
        <dbReference type="ARBA" id="ARBA00023237"/>
    </source>
</evidence>
<evidence type="ECO:0000259" key="11">
    <source>
        <dbReference type="Pfam" id="PF07715"/>
    </source>
</evidence>
<dbReference type="Pfam" id="PF07715">
    <property type="entry name" value="Plug"/>
    <property type="match status" value="1"/>
</dbReference>
<protein>
    <submittedName>
        <fullName evidence="12">TonB-dependent receptor</fullName>
    </submittedName>
</protein>
<dbReference type="FunFam" id="2.60.40.1120:FF:000003">
    <property type="entry name" value="Outer membrane protein Omp121"/>
    <property type="match status" value="1"/>
</dbReference>
<evidence type="ECO:0000256" key="6">
    <source>
        <dbReference type="ARBA" id="ARBA00023136"/>
    </source>
</evidence>
<dbReference type="SUPFAM" id="SSF49464">
    <property type="entry name" value="Carboxypeptidase regulatory domain-like"/>
    <property type="match status" value="1"/>
</dbReference>
<keyword evidence="6 8" id="KW-0472">Membrane</keyword>
<keyword evidence="12" id="KW-0675">Receptor</keyword>
<dbReference type="InterPro" id="IPR039426">
    <property type="entry name" value="TonB-dep_rcpt-like"/>
</dbReference>
<dbReference type="OrthoDB" id="9768177at2"/>
<dbReference type="EMBL" id="HG315671">
    <property type="protein sequence ID" value="CDF80792.1"/>
    <property type="molecule type" value="Genomic_DNA"/>
</dbReference>
<reference evidence="12 13" key="1">
    <citation type="journal article" date="2013" name="Appl. Environ. Microbiol.">
        <title>The genome of the alga-associated marine flavobacterium Formosa agariphila KMM 3901T reveals a broad potential for degradation of algal polysaccharides.</title>
        <authorList>
            <person name="Mann A.J."/>
            <person name="Hahnke R.L."/>
            <person name="Huang S."/>
            <person name="Werner J."/>
            <person name="Xing P."/>
            <person name="Barbeyron T."/>
            <person name="Huettel B."/>
            <person name="Stueber K."/>
            <person name="Reinhardt R."/>
            <person name="Harder J."/>
            <person name="Gloeckner F.O."/>
            <person name="Amann R.I."/>
            <person name="Teeling H."/>
        </authorList>
    </citation>
    <scope>NUCLEOTIDE SEQUENCE [LARGE SCALE GENOMIC DNA]</scope>
    <source>
        <strain evidence="13">DSM 15362 / KCTC 12365 / LMG 23005 / KMM 3901</strain>
    </source>
</reference>
<evidence type="ECO:0000256" key="5">
    <source>
        <dbReference type="ARBA" id="ARBA00023077"/>
    </source>
</evidence>
<dbReference type="Pfam" id="PF00593">
    <property type="entry name" value="TonB_dep_Rec_b-barrel"/>
    <property type="match status" value="1"/>
</dbReference>
<keyword evidence="2 8" id="KW-0813">Transport</keyword>
<dbReference type="InterPro" id="IPR023997">
    <property type="entry name" value="TonB-dep_OMP_SusC/RagA_CS"/>
</dbReference>
<feature type="domain" description="TonB-dependent receptor plug" evidence="11">
    <location>
        <begin position="187"/>
        <end position="291"/>
    </location>
</feature>
<dbReference type="NCBIfam" id="TIGR04057">
    <property type="entry name" value="SusC_RagA_signa"/>
    <property type="match status" value="1"/>
</dbReference>
<dbReference type="Gene3D" id="2.60.40.1120">
    <property type="entry name" value="Carboxypeptidase-like, regulatory domain"/>
    <property type="match status" value="1"/>
</dbReference>
<dbReference type="GO" id="GO:0009279">
    <property type="term" value="C:cell outer membrane"/>
    <property type="evidence" value="ECO:0007669"/>
    <property type="project" value="UniProtKB-SubCell"/>
</dbReference>
<gene>
    <name evidence="12" type="ORF">BN863_30800</name>
</gene>
<keyword evidence="3 8" id="KW-1134">Transmembrane beta strand</keyword>
<dbReference type="RefSeq" id="WP_051774884.1">
    <property type="nucleotide sequence ID" value="NZ_HG315671.1"/>
</dbReference>
<keyword evidence="5 9" id="KW-0798">TonB box</keyword>
<evidence type="ECO:0000256" key="1">
    <source>
        <dbReference type="ARBA" id="ARBA00004571"/>
    </source>
</evidence>
<keyword evidence="13" id="KW-1185">Reference proteome</keyword>
<dbReference type="InterPro" id="IPR023996">
    <property type="entry name" value="TonB-dep_OMP_SusC/RagA"/>
</dbReference>
<evidence type="ECO:0000313" key="13">
    <source>
        <dbReference type="Proteomes" id="UP000016160"/>
    </source>
</evidence>
<organism evidence="12 13">
    <name type="scientific">Formosa agariphila (strain DSM 15362 / KCTC 12365 / LMG 23005 / KMM 3901 / M-2Alg 35-1)</name>
    <dbReference type="NCBI Taxonomy" id="1347342"/>
    <lineage>
        <taxon>Bacteria</taxon>
        <taxon>Pseudomonadati</taxon>
        <taxon>Bacteroidota</taxon>
        <taxon>Flavobacteriia</taxon>
        <taxon>Flavobacteriales</taxon>
        <taxon>Flavobacteriaceae</taxon>
        <taxon>Formosa</taxon>
    </lineage>
</organism>
<evidence type="ECO:0000256" key="2">
    <source>
        <dbReference type="ARBA" id="ARBA00022448"/>
    </source>
</evidence>
<dbReference type="Proteomes" id="UP000016160">
    <property type="component" value="Chromosome"/>
</dbReference>
<dbReference type="HOGENOM" id="CLU_004317_1_1_10"/>
<dbReference type="SUPFAM" id="SSF56935">
    <property type="entry name" value="Porins"/>
    <property type="match status" value="1"/>
</dbReference>
<sequence length="1124" mass="125479">MPAAVKYDTISENRVVLKADNITIQAIFNELQSLTHYNFNYGIDIINNKSTYSIDYNDATLNNVLSDLSKKIGFTYVIEQNNVLIKTPKSVSIQQQAVKGVIIDDYDMPLPGVNVVEKGTKNGVITDFDGNYSISTTTSNPILIFSYIGYKTKEVQVSGQSVIDLKMESEYTALDEVVAIGYAVKKKVNLTGAVSSIDSKVLESRPITNLSQGLQGQLPNVEISFPSGRPDETGEFNIRGLGSINGGSPLILIDGTPGNINTLNPRDIANVSVLKDAAASSIYGARGAFGVVLITTKKGKEDGLNITYDSMFGFSSPTRIPKLYLDDPVKYAEIHQQAGNSFSDAQMDYIKARANDPSLPEIVASVNDAGQPYWLTAGNTNWYDLMYQDNAPMNIQNVGVSGESGKFNYYLSGGLLNQEGVYKIGTDDYKRYNLRTKITIDLASWLSVTTNTEFANGVYDQPNPYFRYNLNVERMMSQEANPYNVLQTPDGYWTNHGVVLGFMQDGGRQVEDQKLFKTTLAFDMSFLNNDLKIHGDYTYQNDNTLLTAKRISPLYSPSPGIVEEFPIDDPNSLKRGTTDNDFNVINLHATYSKTLGKHDFSAMLGYNQEEYSNSYYEVLRAGQLSDDYSSLNLSTGTIKTYDKESEYALRGAFYRVNYNFNDRYLIELNGRYDLSSRFPTDDRGGFFPSISAGWRISEENFFKNANLGIKNLKLRASYGALGNQNVNDYLYISNLSVNNSTWLFDDSIQPYAGAPSPISSNITWEQIKSSNFGLDLSTFNGRLTANFDYFIRNTYDMLIPGGSLPSIYGATVPMQNSGDLNTKGWEVSVGWRDNFMLAEKDFSYFVNVNVGDAKSEITSFNSNATKSLGSWTDPDFYEGMVVGEIWGYTTDGYFQNDGEVNAAPDHQQVYPDFAPAPGDIKFVDTNGDGVIDKGQNTFDDHGDLSVIGNSTPRYNYGFGLGFNWNNIDFSVFFQGVGERDFMPNNEAALYYGFYNRKYQPIFEHMTDYWTADNPDAAFPNPRGYIAGAWKDQPLSVNQTGQIQDASYLRWKNLTIGYTFKRDVMKFLESFRLYVSAENIMEWTALSEAFDPEALGDDPYSPGLDGQGMVYPLNRKVTLGLQLNF</sequence>